<sequence>MRAEPPKQGVDFRNLHMYMCICRIPDARLFERGKELQLRMQANSSSDSSKDVADDNTECETKLIARIAPRPDAISRLNFLFGRFPSASFLPLPRSLDSKYSSNSPLHLLSRNLNPVLPESNVQAADKDVNRSLEAAPIDPNLLCRPLELQS</sequence>
<accession>A0AAE1XMP9</accession>
<name>A0AAE1XMP9_9LAMI</name>
<evidence type="ECO:0000313" key="1">
    <source>
        <dbReference type="EMBL" id="KAK4414701.1"/>
    </source>
</evidence>
<dbReference type="Proteomes" id="UP001293254">
    <property type="component" value="Unassembled WGS sequence"/>
</dbReference>
<evidence type="ECO:0000313" key="2">
    <source>
        <dbReference type="Proteomes" id="UP001293254"/>
    </source>
</evidence>
<keyword evidence="2" id="KW-1185">Reference proteome</keyword>
<comment type="caution">
    <text evidence="1">The sequence shown here is derived from an EMBL/GenBank/DDBJ whole genome shotgun (WGS) entry which is preliminary data.</text>
</comment>
<dbReference type="EMBL" id="JACGWO010000011">
    <property type="protein sequence ID" value="KAK4414701.1"/>
    <property type="molecule type" value="Genomic_DNA"/>
</dbReference>
<dbReference type="AlphaFoldDB" id="A0AAE1XMP9"/>
<proteinExistence type="predicted"/>
<gene>
    <name evidence="1" type="ORF">Salat_2577000</name>
</gene>
<protein>
    <submittedName>
        <fullName evidence="1">Uncharacterized protein</fullName>
    </submittedName>
</protein>
<reference evidence="1" key="2">
    <citation type="journal article" date="2024" name="Plant">
        <title>Genomic evolution and insights into agronomic trait innovations of Sesamum species.</title>
        <authorList>
            <person name="Miao H."/>
            <person name="Wang L."/>
            <person name="Qu L."/>
            <person name="Liu H."/>
            <person name="Sun Y."/>
            <person name="Le M."/>
            <person name="Wang Q."/>
            <person name="Wei S."/>
            <person name="Zheng Y."/>
            <person name="Lin W."/>
            <person name="Duan Y."/>
            <person name="Cao H."/>
            <person name="Xiong S."/>
            <person name="Wang X."/>
            <person name="Wei L."/>
            <person name="Li C."/>
            <person name="Ma Q."/>
            <person name="Ju M."/>
            <person name="Zhao R."/>
            <person name="Li G."/>
            <person name="Mu C."/>
            <person name="Tian Q."/>
            <person name="Mei H."/>
            <person name="Zhang T."/>
            <person name="Gao T."/>
            <person name="Zhang H."/>
        </authorList>
    </citation>
    <scope>NUCLEOTIDE SEQUENCE</scope>
    <source>
        <strain evidence="1">3651</strain>
    </source>
</reference>
<reference evidence="1" key="1">
    <citation type="submission" date="2020-06" db="EMBL/GenBank/DDBJ databases">
        <authorList>
            <person name="Li T."/>
            <person name="Hu X."/>
            <person name="Zhang T."/>
            <person name="Song X."/>
            <person name="Zhang H."/>
            <person name="Dai N."/>
            <person name="Sheng W."/>
            <person name="Hou X."/>
            <person name="Wei L."/>
        </authorList>
    </citation>
    <scope>NUCLEOTIDE SEQUENCE</scope>
    <source>
        <strain evidence="1">3651</strain>
        <tissue evidence="1">Leaf</tissue>
    </source>
</reference>
<organism evidence="1 2">
    <name type="scientific">Sesamum alatum</name>
    <dbReference type="NCBI Taxonomy" id="300844"/>
    <lineage>
        <taxon>Eukaryota</taxon>
        <taxon>Viridiplantae</taxon>
        <taxon>Streptophyta</taxon>
        <taxon>Embryophyta</taxon>
        <taxon>Tracheophyta</taxon>
        <taxon>Spermatophyta</taxon>
        <taxon>Magnoliopsida</taxon>
        <taxon>eudicotyledons</taxon>
        <taxon>Gunneridae</taxon>
        <taxon>Pentapetalae</taxon>
        <taxon>asterids</taxon>
        <taxon>lamiids</taxon>
        <taxon>Lamiales</taxon>
        <taxon>Pedaliaceae</taxon>
        <taxon>Sesamum</taxon>
    </lineage>
</organism>